<dbReference type="InterPro" id="IPR016024">
    <property type="entry name" value="ARM-type_fold"/>
</dbReference>
<protein>
    <submittedName>
        <fullName evidence="1">3-methyladenine DNA glycosylase</fullName>
    </submittedName>
</protein>
<comment type="caution">
    <text evidence="1">The sequence shown here is derived from an EMBL/GenBank/DDBJ whole genome shotgun (WGS) entry which is preliminary data.</text>
</comment>
<keyword evidence="2" id="KW-1185">Reference proteome</keyword>
<dbReference type="SUPFAM" id="SSF48371">
    <property type="entry name" value="ARM repeat"/>
    <property type="match status" value="1"/>
</dbReference>
<organism evidence="1 2">
    <name type="scientific">Parapedobacter deserti</name>
    <dbReference type="NCBI Taxonomy" id="1912957"/>
    <lineage>
        <taxon>Bacteria</taxon>
        <taxon>Pseudomonadati</taxon>
        <taxon>Bacteroidota</taxon>
        <taxon>Sphingobacteriia</taxon>
        <taxon>Sphingobacteriales</taxon>
        <taxon>Sphingobacteriaceae</taxon>
        <taxon>Parapedobacter</taxon>
    </lineage>
</organism>
<dbReference type="Proteomes" id="UP001595526">
    <property type="component" value="Unassembled WGS sequence"/>
</dbReference>
<name>A0ABV7JRD4_9SPHI</name>
<proteinExistence type="predicted"/>
<evidence type="ECO:0000313" key="2">
    <source>
        <dbReference type="Proteomes" id="UP001595526"/>
    </source>
</evidence>
<dbReference type="EMBL" id="JBHRTA010000038">
    <property type="protein sequence ID" value="MFC3199346.1"/>
    <property type="molecule type" value="Genomic_DNA"/>
</dbReference>
<reference evidence="2" key="1">
    <citation type="journal article" date="2019" name="Int. J. Syst. Evol. Microbiol.">
        <title>The Global Catalogue of Microorganisms (GCM) 10K type strain sequencing project: providing services to taxonomists for standard genome sequencing and annotation.</title>
        <authorList>
            <consortium name="The Broad Institute Genomics Platform"/>
            <consortium name="The Broad Institute Genome Sequencing Center for Infectious Disease"/>
            <person name="Wu L."/>
            <person name="Ma J."/>
        </authorList>
    </citation>
    <scope>NUCLEOTIDE SEQUENCE [LARGE SCALE GENOMIC DNA]</scope>
    <source>
        <strain evidence="2">KCTC 52416</strain>
    </source>
</reference>
<sequence>MGSNYSITEKFGEELAILLADKIAVIAPLFPSELFITDVAESVVRKTYTQRVEIIADKLHDHFPGTYEEALATFINILGPPNPNETGMFTHYYWILPIGKFVEKYGLDHFQLSMAAISEITRRNTGEYAIRPYIRKYPDASLAIIRGWATSSDFHLRRLASEGLRPKLPWAPKLDTFNHSPHQVFEVLELLKGDEITFVKKSVANHLTDWLKVNKTAAVALISGWSASDNPHTQWIIRRATRKIPFAVQSSYRVQTTGSYPQ</sequence>
<accession>A0ABV7JRD4</accession>
<dbReference type="RefSeq" id="WP_379024860.1">
    <property type="nucleotide sequence ID" value="NZ_JBHRTA010000038.1"/>
</dbReference>
<evidence type="ECO:0000313" key="1">
    <source>
        <dbReference type="EMBL" id="MFC3199346.1"/>
    </source>
</evidence>
<dbReference type="Gene3D" id="1.25.40.290">
    <property type="entry name" value="ARM repeat domains"/>
    <property type="match status" value="1"/>
</dbReference>
<gene>
    <name evidence="1" type="ORF">ACFOET_17115</name>
</gene>